<keyword evidence="6 10" id="KW-0546">Nucleotide metabolism</keyword>
<evidence type="ECO:0000256" key="5">
    <source>
        <dbReference type="ARBA" id="ARBA00022842"/>
    </source>
</evidence>
<dbReference type="Gene3D" id="3.90.950.10">
    <property type="match status" value="1"/>
</dbReference>
<dbReference type="SUPFAM" id="SSF52972">
    <property type="entry name" value="ITPase-like"/>
    <property type="match status" value="1"/>
</dbReference>
<keyword evidence="7 10" id="KW-0464">Manganese</keyword>
<dbReference type="OrthoDB" id="52857at2157"/>
<protein>
    <recommendedName>
        <fullName evidence="10">Probable inosine/xanthosine triphosphatase</fullName>
        <shortName evidence="10">ITPase/XTPase</shortName>
        <ecNumber evidence="10">3.6.1.73</ecNumber>
    </recommendedName>
    <alternativeName>
        <fullName evidence="10">Non-canonical purine NTP phosphatase</fullName>
    </alternativeName>
    <alternativeName>
        <fullName evidence="10">Non-standard purine NTP phosphatase</fullName>
    </alternativeName>
    <alternativeName>
        <fullName evidence="10">Nucleoside-triphosphate phosphatase</fullName>
        <shortName evidence="10">NTPase</shortName>
    </alternativeName>
</protein>
<dbReference type="GO" id="GO:0046872">
    <property type="term" value="F:metal ion binding"/>
    <property type="evidence" value="ECO:0007669"/>
    <property type="project" value="UniProtKB-KW"/>
</dbReference>
<keyword evidence="5 10" id="KW-0460">Magnesium</keyword>
<dbReference type="GO" id="GO:0009117">
    <property type="term" value="P:nucleotide metabolic process"/>
    <property type="evidence" value="ECO:0007669"/>
    <property type="project" value="UniProtKB-KW"/>
</dbReference>
<evidence type="ECO:0000313" key="13">
    <source>
        <dbReference type="Proteomes" id="UP000219453"/>
    </source>
</evidence>
<dbReference type="NCBIfam" id="TIGR00258">
    <property type="entry name" value="inosine/xanthosine triphosphatase"/>
    <property type="match status" value="1"/>
</dbReference>
<dbReference type="AlphaFoldDB" id="A0A285NUY3"/>
<dbReference type="EC" id="3.6.1.73" evidence="10"/>
<dbReference type="InterPro" id="IPR029001">
    <property type="entry name" value="ITPase-like_fam"/>
</dbReference>
<comment type="catalytic activity">
    <reaction evidence="9 10">
        <text>XTP + H2O = XDP + phosphate + H(+)</text>
        <dbReference type="Rhea" id="RHEA:28406"/>
        <dbReference type="ChEBI" id="CHEBI:15377"/>
        <dbReference type="ChEBI" id="CHEBI:15378"/>
        <dbReference type="ChEBI" id="CHEBI:43474"/>
        <dbReference type="ChEBI" id="CHEBI:59884"/>
        <dbReference type="ChEBI" id="CHEBI:61314"/>
        <dbReference type="EC" id="3.6.1.73"/>
    </reaction>
</comment>
<comment type="caution">
    <text evidence="10">Lacks conserved residue(s) required for the propagation of feature annotation.</text>
</comment>
<dbReference type="Proteomes" id="UP000219453">
    <property type="component" value="Unassembled WGS sequence"/>
</dbReference>
<dbReference type="EMBL" id="OBEJ01000002">
    <property type="protein sequence ID" value="SNZ13280.1"/>
    <property type="molecule type" value="Genomic_DNA"/>
</dbReference>
<evidence type="ECO:0000259" key="11">
    <source>
        <dbReference type="Pfam" id="PF01931"/>
    </source>
</evidence>
<comment type="similarity">
    <text evidence="10">Belongs to the YjjX NTPase family.</text>
</comment>
<dbReference type="InterPro" id="IPR026533">
    <property type="entry name" value="NTPase/PRRC1"/>
</dbReference>
<accession>A0A285NUY3</accession>
<organism evidence="12 13">
    <name type="scientific">Natronoarchaeum philippinense</name>
    <dbReference type="NCBI Taxonomy" id="558529"/>
    <lineage>
        <taxon>Archaea</taxon>
        <taxon>Methanobacteriati</taxon>
        <taxon>Methanobacteriota</taxon>
        <taxon>Stenosarchaea group</taxon>
        <taxon>Halobacteria</taxon>
        <taxon>Halobacteriales</taxon>
        <taxon>Natronoarchaeaceae</taxon>
    </lineage>
</organism>
<evidence type="ECO:0000256" key="8">
    <source>
        <dbReference type="ARBA" id="ARBA00048174"/>
    </source>
</evidence>
<keyword evidence="4 10" id="KW-0378">Hydrolase</keyword>
<comment type="cofactor">
    <cofactor evidence="1">
        <name>Mn(2+)</name>
        <dbReference type="ChEBI" id="CHEBI:29035"/>
    </cofactor>
</comment>
<evidence type="ECO:0000256" key="7">
    <source>
        <dbReference type="ARBA" id="ARBA00023211"/>
    </source>
</evidence>
<evidence type="ECO:0000256" key="4">
    <source>
        <dbReference type="ARBA" id="ARBA00022801"/>
    </source>
</evidence>
<evidence type="ECO:0000256" key="10">
    <source>
        <dbReference type="HAMAP-Rule" id="MF_00648"/>
    </source>
</evidence>
<comment type="subunit">
    <text evidence="10">Homodimer.</text>
</comment>
<feature type="domain" description="Non-canonical purine NTP phosphatase/PRRC1" evidence="11">
    <location>
        <begin position="6"/>
        <end position="165"/>
    </location>
</feature>
<dbReference type="InterPro" id="IPR002786">
    <property type="entry name" value="Non_canon_purine_NTPase"/>
</dbReference>
<comment type="catalytic activity">
    <reaction evidence="8 10">
        <text>ITP + H2O = IDP + phosphate + H(+)</text>
        <dbReference type="Rhea" id="RHEA:28330"/>
        <dbReference type="ChEBI" id="CHEBI:15377"/>
        <dbReference type="ChEBI" id="CHEBI:15378"/>
        <dbReference type="ChEBI" id="CHEBI:43474"/>
        <dbReference type="ChEBI" id="CHEBI:58280"/>
        <dbReference type="ChEBI" id="CHEBI:61402"/>
        <dbReference type="EC" id="3.6.1.73"/>
    </reaction>
</comment>
<dbReference type="Pfam" id="PF01931">
    <property type="entry name" value="NTPase_I-T"/>
    <property type="match status" value="1"/>
</dbReference>
<evidence type="ECO:0000256" key="3">
    <source>
        <dbReference type="ARBA" id="ARBA00022741"/>
    </source>
</evidence>
<evidence type="ECO:0000256" key="9">
    <source>
        <dbReference type="ARBA" id="ARBA00048781"/>
    </source>
</evidence>
<feature type="binding site" evidence="10">
    <location>
        <position position="34"/>
    </location>
    <ligand>
        <name>Mg(2+)</name>
        <dbReference type="ChEBI" id="CHEBI:18420"/>
    </ligand>
</feature>
<dbReference type="PANTHER" id="PTHR34699:SF2">
    <property type="entry name" value="NON-CANONICAL PURINE NTP PHOSPHATASE_PRRC1 DOMAIN-CONTAINING PROTEIN"/>
    <property type="match status" value="1"/>
</dbReference>
<feature type="binding site" evidence="10">
    <location>
        <position position="63"/>
    </location>
    <ligand>
        <name>Mg(2+)</name>
        <dbReference type="ChEBI" id="CHEBI:18420"/>
    </ligand>
</feature>
<comment type="function">
    <text evidence="10">Phosphatase that hydrolyzes non-canonical purine nucleotides such as XTP and ITP to their respective diphosphate derivatives. Probably excludes non-canonical purines from DNA/RNA precursor pool, thus preventing their incorporation into DNA/RNA and avoiding chromosomal lesions.</text>
</comment>
<keyword evidence="3 10" id="KW-0547">Nucleotide-binding</keyword>
<dbReference type="HAMAP" id="MF_00648">
    <property type="entry name" value="Non_canon_purine_NTPase_YjjX"/>
    <property type="match status" value="1"/>
</dbReference>
<keyword evidence="13" id="KW-1185">Reference proteome</keyword>
<proteinExistence type="inferred from homology"/>
<sequence>MRVSVGSGNPVKIAAVERALSDVAGVTVEGVEVDSGVAEQPRGRTETISGAENRAESALEAGEYDLGVGVEGGVAEHEDGLYLIMWAAVTDGERATRGAGPTIRLPESMAEPVGEGRELGPVVDEVLGAENVAEGAGAAGVLTGRAIDRESSLTHAVAAALGPFVTGHYE</sequence>
<comment type="cofactor">
    <cofactor evidence="10">
        <name>Mg(2+)</name>
        <dbReference type="ChEBI" id="CHEBI:18420"/>
    </cofactor>
    <cofactor evidence="10">
        <name>Mn(2+)</name>
        <dbReference type="ChEBI" id="CHEBI:29035"/>
    </cofactor>
    <text evidence="10">Binds 1 divalent metal cation per subunit; can use either Mg(2+) or Mn(2+).</text>
</comment>
<dbReference type="GO" id="GO:0006772">
    <property type="term" value="P:thiamine metabolic process"/>
    <property type="evidence" value="ECO:0007669"/>
    <property type="project" value="TreeGrafter"/>
</dbReference>
<dbReference type="PANTHER" id="PTHR34699">
    <property type="match status" value="1"/>
</dbReference>
<evidence type="ECO:0000256" key="6">
    <source>
        <dbReference type="ARBA" id="ARBA00023080"/>
    </source>
</evidence>
<dbReference type="RefSeq" id="WP_097009006.1">
    <property type="nucleotide sequence ID" value="NZ_OBEJ01000002.1"/>
</dbReference>
<dbReference type="GO" id="GO:0103023">
    <property type="term" value="F:ITPase activity"/>
    <property type="evidence" value="ECO:0007669"/>
    <property type="project" value="UniProtKB-EC"/>
</dbReference>
<dbReference type="FunFam" id="3.90.950.10:FF:000002">
    <property type="entry name" value="Inosine/xanthosine triphosphatase"/>
    <property type="match status" value="1"/>
</dbReference>
<name>A0A285NUY3_NATPI</name>
<gene>
    <name evidence="12" type="ORF">SAMN06269185_2103</name>
</gene>
<reference evidence="12 13" key="1">
    <citation type="submission" date="2017-09" db="EMBL/GenBank/DDBJ databases">
        <authorList>
            <person name="Ehlers B."/>
            <person name="Leendertz F.H."/>
        </authorList>
    </citation>
    <scope>NUCLEOTIDE SEQUENCE [LARGE SCALE GENOMIC DNA]</scope>
    <source>
        <strain evidence="12 13">DSM 27208</strain>
    </source>
</reference>
<evidence type="ECO:0000256" key="2">
    <source>
        <dbReference type="ARBA" id="ARBA00022723"/>
    </source>
</evidence>
<evidence type="ECO:0000313" key="12">
    <source>
        <dbReference type="EMBL" id="SNZ13280.1"/>
    </source>
</evidence>
<evidence type="ECO:0000256" key="1">
    <source>
        <dbReference type="ARBA" id="ARBA00001936"/>
    </source>
</evidence>
<keyword evidence="2 10" id="KW-0479">Metal-binding</keyword>
<dbReference type="GO" id="GO:0000166">
    <property type="term" value="F:nucleotide binding"/>
    <property type="evidence" value="ECO:0007669"/>
    <property type="project" value="UniProtKB-KW"/>
</dbReference>
<dbReference type="InterPro" id="IPR050299">
    <property type="entry name" value="YjjX_NTPase"/>
</dbReference>